<protein>
    <recommendedName>
        <fullName evidence="4">TrfB transcriptional repressor protein domain-containing protein</fullName>
    </recommendedName>
</protein>
<evidence type="ECO:0008006" key="4">
    <source>
        <dbReference type="Google" id="ProtNLM"/>
    </source>
</evidence>
<dbReference type="Gene3D" id="1.10.10.2690">
    <property type="match status" value="1"/>
</dbReference>
<keyword evidence="1" id="KW-0805">Transcription regulation</keyword>
<gene>
    <name evidence="3" type="ORF">UFOVP120_58</name>
</gene>
<proteinExistence type="predicted"/>
<dbReference type="EMBL" id="LR796242">
    <property type="protein sequence ID" value="CAB4131087.1"/>
    <property type="molecule type" value="Genomic_DNA"/>
</dbReference>
<organism evidence="3">
    <name type="scientific">uncultured Caudovirales phage</name>
    <dbReference type="NCBI Taxonomy" id="2100421"/>
    <lineage>
        <taxon>Viruses</taxon>
        <taxon>Duplodnaviria</taxon>
        <taxon>Heunggongvirae</taxon>
        <taxon>Uroviricota</taxon>
        <taxon>Caudoviricetes</taxon>
        <taxon>Peduoviridae</taxon>
        <taxon>Maltschvirus</taxon>
        <taxon>Maltschvirus maltsch</taxon>
    </lineage>
</organism>
<keyword evidence="2" id="KW-0804">Transcription</keyword>
<reference evidence="3" key="1">
    <citation type="submission" date="2020-04" db="EMBL/GenBank/DDBJ databases">
        <authorList>
            <person name="Chiriac C."/>
            <person name="Salcher M."/>
            <person name="Ghai R."/>
            <person name="Kavagutti S V."/>
        </authorList>
    </citation>
    <scope>NUCLEOTIDE SEQUENCE</scope>
</reference>
<evidence type="ECO:0000256" key="1">
    <source>
        <dbReference type="ARBA" id="ARBA00023015"/>
    </source>
</evidence>
<name>A0A6J5LD49_9CAUD</name>
<dbReference type="InterPro" id="IPR053721">
    <property type="entry name" value="Fimbrial_Adhesin_Reg"/>
</dbReference>
<accession>A0A6J5LD49</accession>
<evidence type="ECO:0000313" key="3">
    <source>
        <dbReference type="EMBL" id="CAB4131087.1"/>
    </source>
</evidence>
<evidence type="ECO:0000256" key="2">
    <source>
        <dbReference type="ARBA" id="ARBA00023163"/>
    </source>
</evidence>
<sequence>MTIKSDLTHDEKLRAAYAYLINGVAQHHIAALYGVNQGRVSEAVALVAKAVNYPGARWAAQKDVADEFGMPHTPA</sequence>